<feature type="non-terminal residue" evidence="2">
    <location>
        <position position="1"/>
    </location>
</feature>
<feature type="compositionally biased region" description="Basic and acidic residues" evidence="1">
    <location>
        <begin position="758"/>
        <end position="768"/>
    </location>
</feature>
<feature type="compositionally biased region" description="Basic residues" evidence="1">
    <location>
        <begin position="828"/>
        <end position="877"/>
    </location>
</feature>
<gene>
    <name evidence="2" type="ORF">SCF082_LOCUS29794</name>
</gene>
<dbReference type="Proteomes" id="UP001642464">
    <property type="component" value="Unassembled WGS sequence"/>
</dbReference>
<feature type="compositionally biased region" description="Basic residues" evidence="1">
    <location>
        <begin position="769"/>
        <end position="779"/>
    </location>
</feature>
<feature type="compositionally biased region" description="Acidic residues" evidence="1">
    <location>
        <begin position="475"/>
        <end position="490"/>
    </location>
</feature>
<feature type="compositionally biased region" description="Basic and acidic residues" evidence="1">
    <location>
        <begin position="717"/>
        <end position="726"/>
    </location>
</feature>
<feature type="region of interest" description="Disordered" evidence="1">
    <location>
        <begin position="472"/>
        <end position="493"/>
    </location>
</feature>
<reference evidence="2 3" key="1">
    <citation type="submission" date="2024-02" db="EMBL/GenBank/DDBJ databases">
        <authorList>
            <person name="Chen Y."/>
            <person name="Shah S."/>
            <person name="Dougan E. K."/>
            <person name="Thang M."/>
            <person name="Chan C."/>
        </authorList>
    </citation>
    <scope>NUCLEOTIDE SEQUENCE [LARGE SCALE GENOMIC DNA]</scope>
</reference>
<feature type="region of interest" description="Disordered" evidence="1">
    <location>
        <begin position="601"/>
        <end position="933"/>
    </location>
</feature>
<keyword evidence="3" id="KW-1185">Reference proteome</keyword>
<feature type="compositionally biased region" description="Gly residues" evidence="1">
    <location>
        <begin position="605"/>
        <end position="614"/>
    </location>
</feature>
<dbReference type="EMBL" id="CAXAMM010024302">
    <property type="protein sequence ID" value="CAK9055002.1"/>
    <property type="molecule type" value="Genomic_DNA"/>
</dbReference>
<sequence length="1857" mass="207448">DWNEVLQSGLLPHQMSWVDAKEHDDILSYAESVLGKGMVMEYECHDWNGRAQGKACLRVEDWSEVGRGFLVGDHLVASDGYYEWYGQHYLMRGKGLYHLCSCDRKKCKIKLARGDGRELVHISRWRLVNPLMMYDMEYSKKRALEGIVSFIDAWSPRVPEPAGGPAAKGKVETFEDPTGIDKALEKAKKAVTENLEPEEKKEESRGFRQPFTRGEDELWRLSKRNPGQLLKSGMKELSRYLASRAESGGGDESWSSYKMMAYINQVVLVQHPPPAIGVRSHRELITLGTAIDMLIMGELAELGDLLMQRLKALETSLVESNWMSARHQELIPPQAASLTSESERRRAAKQEAAAVRLAEGSMAEEGKRLEEGTLAKLWENESSLRARMMDQDFPYLTRWVTNPKTKNVAIGIPSVKAMGLNVTALEKLAEWYCPVQPIAKCVNINVMRREDPNLENFFAILERHWAESGPIANDGYDDACDSDPDDEDTDPVVPESTSFVLKLLLKCQINLGMDMVDTVPMDTQDMTAAESVVENANAAKSCEAVPMEPKDTYIPAAPVEETSSQLLKAGPLKTQDVLEAHAEENEKEKLLKARTLILGESPSGKGFGLSGGPPAGDAGPASGEVAQHAGQKEETVDGFGGEEQFEPPRVSDSEQAQGGEKESKNLEKGKIEKGEHKDPEKPEETVVIEEKVKNKELEHKGPEKPEETVPSGSAASKRSEELKNEDGSDSSGGGPALPTVTRLDQQAFKKMKTNVQKMNKEEPAESKRGRGRGRGRGRRQKEDEDEPLPAQKKARTDDDDDDDEARRDLTTTFEALAEEEQGKEAKTKKTRQPKAKAKGKAKPKAKGQPKAKAKGQPKAKAKGQAKAKAKGQAKSKAKGQPVEKPKRAIFNTPARKSKTPSEETPDPAHQEDAAKRAKGPKKKNADKATFAGRYPPSNEAALGRFNALCSAYRTAIEPLVKSGSRVEVLLREMRLCIALCLQASFGLVMVLGEPVSHKEPETLPGEPVFHKDSIEPTQVLSPGTAPAETFVSEVEVLRSEMESTELTVEGEFATEADMIEWGFSEKDIYQNITLYYVERSYKASMKKRSSIEINHRARMDVQGEEEITKSDDENQENGAKLRKKLGIPEMDPDALPSSCLPKYLTCMAKRISSLAALTAKFNKPKLSDIQTRLLDVLIMLREALLSESSALEEIHKPFIPKESKDEKGAKGRAAAKAAVKGSHKAPEPGDLTNNYAELLSEGVPAAKLRHVADKARAEVGERQLASKASSGANACREAHAFIGRWNLAWKIPYSYLPLQKKDGSQIEVPYISPKDYLKFLLGKAPHLLYGGLDDLELGAKHWECFWNHYREIHPTHVLFEASGNTERRLSNTIGLAFYGDEGRGLKRGNTCIITMETVLGLMDPSNPRDSRCCESCCVSKSTAKRYDLREGFMASPNDLGEIPLFAQHVSNYKHHSFLTKYALSILPHSYFKETDLLERLMGRLCQDFRELFESGLETGQGKVFAALTGMKGDLKWYQSIANLSRCFAKQLKPDEPCCHQCMAGTADMPFEQTTHNPDWAQTMFFQRPWAQDNEPQAITNLPFDAAAPERILRRDVFHNAKQGTFRDYIASTVLLLCLLGYFHDSHGSNSRDALLGRAHAHFSLWCCSTGKTPALRSFNSLFFSITSWSDYPWINCKGSDTSLCVSWLRCLTRCLLFDLKDPEHKQTLESMHRAAVQGERFFKIVYTHGIWLSRHCAAATYEALHLFLKEYNTLSFLSLYKHAYTGYAKKTKMHMLAHEKYDLHMLLVGKRPVALNPVIFATEQNEDTVGRLSRLSRRVSQHWPAKRTLDLYLIQCKTVHRRYLAVRKTKGKLKRKS</sequence>
<evidence type="ECO:0000256" key="1">
    <source>
        <dbReference type="SAM" id="MobiDB-lite"/>
    </source>
</evidence>
<evidence type="ECO:0000313" key="2">
    <source>
        <dbReference type="EMBL" id="CAK9055002.1"/>
    </source>
</evidence>
<accession>A0ABP0MU46</accession>
<organism evidence="2 3">
    <name type="scientific">Durusdinium trenchii</name>
    <dbReference type="NCBI Taxonomy" id="1381693"/>
    <lineage>
        <taxon>Eukaryota</taxon>
        <taxon>Sar</taxon>
        <taxon>Alveolata</taxon>
        <taxon>Dinophyceae</taxon>
        <taxon>Suessiales</taxon>
        <taxon>Symbiodiniaceae</taxon>
        <taxon>Durusdinium</taxon>
    </lineage>
</organism>
<evidence type="ECO:0000313" key="3">
    <source>
        <dbReference type="Proteomes" id="UP001642464"/>
    </source>
</evidence>
<comment type="caution">
    <text evidence="2">The sequence shown here is derived from an EMBL/GenBank/DDBJ whole genome shotgun (WGS) entry which is preliminary data.</text>
</comment>
<name>A0ABP0MU46_9DINO</name>
<feature type="compositionally biased region" description="Basic and acidic residues" evidence="1">
    <location>
        <begin position="906"/>
        <end position="915"/>
    </location>
</feature>
<protein>
    <submittedName>
        <fullName evidence="2">E3 ubiquitin-protein ligase HERC1</fullName>
    </submittedName>
</protein>
<proteinExistence type="predicted"/>
<feature type="compositionally biased region" description="Basic and acidic residues" evidence="1">
    <location>
        <begin position="659"/>
        <end position="707"/>
    </location>
</feature>